<evidence type="ECO:0000256" key="3">
    <source>
        <dbReference type="ARBA" id="ARBA00022692"/>
    </source>
</evidence>
<dbReference type="PRINTS" id="PR00762">
    <property type="entry name" value="CLCHANNEL"/>
</dbReference>
<dbReference type="Gene3D" id="1.10.3080.10">
    <property type="entry name" value="Clc chloride channel"/>
    <property type="match status" value="1"/>
</dbReference>
<feature type="transmembrane region" description="Helical" evidence="10">
    <location>
        <begin position="386"/>
        <end position="408"/>
    </location>
</feature>
<dbReference type="FunFam" id="1.10.3080.10:FF:000018">
    <property type="entry name" value="Chloride transporter, ClC family"/>
    <property type="match status" value="1"/>
</dbReference>
<dbReference type="Pfam" id="PF00654">
    <property type="entry name" value="Voltage_CLC"/>
    <property type="match status" value="1"/>
</dbReference>
<feature type="transmembrane region" description="Helical" evidence="10">
    <location>
        <begin position="358"/>
        <end position="379"/>
    </location>
</feature>
<dbReference type="SUPFAM" id="SSF54631">
    <property type="entry name" value="CBS-domain pair"/>
    <property type="match status" value="1"/>
</dbReference>
<evidence type="ECO:0000256" key="8">
    <source>
        <dbReference type="ARBA" id="ARBA00023214"/>
    </source>
</evidence>
<evidence type="ECO:0000256" key="1">
    <source>
        <dbReference type="ARBA" id="ARBA00004141"/>
    </source>
</evidence>
<evidence type="ECO:0000256" key="7">
    <source>
        <dbReference type="ARBA" id="ARBA00023173"/>
    </source>
</evidence>
<feature type="transmembrane region" description="Helical" evidence="10">
    <location>
        <begin position="80"/>
        <end position="99"/>
    </location>
</feature>
<dbReference type="InterPro" id="IPR014743">
    <property type="entry name" value="Cl-channel_core"/>
</dbReference>
<evidence type="ECO:0000313" key="13">
    <source>
        <dbReference type="Proteomes" id="UP000245133"/>
    </source>
</evidence>
<dbReference type="InterPro" id="IPR050368">
    <property type="entry name" value="ClC-type_chloride_channel"/>
</dbReference>
<evidence type="ECO:0000256" key="5">
    <source>
        <dbReference type="ARBA" id="ARBA00023065"/>
    </source>
</evidence>
<dbReference type="SUPFAM" id="SSF81340">
    <property type="entry name" value="Clc chloride channel"/>
    <property type="match status" value="1"/>
</dbReference>
<keyword evidence="7" id="KW-0869">Chloride channel</keyword>
<keyword evidence="2" id="KW-0813">Transport</keyword>
<dbReference type="GO" id="GO:0034707">
    <property type="term" value="C:chloride channel complex"/>
    <property type="evidence" value="ECO:0007669"/>
    <property type="project" value="UniProtKB-KW"/>
</dbReference>
<keyword evidence="9" id="KW-0407">Ion channel</keyword>
<feature type="transmembrane region" description="Helical" evidence="10">
    <location>
        <begin position="292"/>
        <end position="315"/>
    </location>
</feature>
<evidence type="ECO:0000313" key="12">
    <source>
        <dbReference type="EMBL" id="GBF50060.1"/>
    </source>
</evidence>
<evidence type="ECO:0000256" key="6">
    <source>
        <dbReference type="ARBA" id="ARBA00023136"/>
    </source>
</evidence>
<protein>
    <submittedName>
        <fullName evidence="12">Chloride channel protein</fullName>
    </submittedName>
</protein>
<feature type="transmembrane region" description="Helical" evidence="10">
    <location>
        <begin position="251"/>
        <end position="272"/>
    </location>
</feature>
<dbReference type="AlphaFoldDB" id="A0A2P2DZK0"/>
<proteinExistence type="predicted"/>
<feature type="transmembrane region" description="Helical" evidence="10">
    <location>
        <begin position="21"/>
        <end position="40"/>
    </location>
</feature>
<evidence type="ECO:0000256" key="9">
    <source>
        <dbReference type="ARBA" id="ARBA00023303"/>
    </source>
</evidence>
<dbReference type="Gene3D" id="3.10.580.10">
    <property type="entry name" value="CBS-domain"/>
    <property type="match status" value="1"/>
</dbReference>
<dbReference type="Pfam" id="PF00571">
    <property type="entry name" value="CBS"/>
    <property type="match status" value="1"/>
</dbReference>
<dbReference type="Proteomes" id="UP000245133">
    <property type="component" value="Unassembled WGS sequence"/>
</dbReference>
<keyword evidence="13" id="KW-1185">Reference proteome</keyword>
<feature type="transmembrane region" description="Helical" evidence="10">
    <location>
        <begin position="327"/>
        <end position="346"/>
    </location>
</feature>
<evidence type="ECO:0000256" key="10">
    <source>
        <dbReference type="SAM" id="Phobius"/>
    </source>
</evidence>
<feature type="transmembrane region" description="Helical" evidence="10">
    <location>
        <begin position="213"/>
        <end position="239"/>
    </location>
</feature>
<keyword evidence="4 10" id="KW-1133">Transmembrane helix</keyword>
<keyword evidence="5" id="KW-0406">Ion transport</keyword>
<sequence length="609" mass="66918">MYMLIAKQKIRSYLSIQGPRSIYVYSLLIGVLSGIGAYGFNLMLSLAEGFSFHRLVGYETGLPKGDVHFSFSFPLTSFNYLWVFFLPVLGGLISGWIIYRFCPEAAGGGTDALIRAFHFNEGKIPKQLPFFKAVATMITLGSGGSGGKEGPTAHIGAGFGSLLGELLGVGARARRTLLLAGTAGGLGAIFRAPLGGAITAVEMVYKEDIESDSLVPCILSSVSAYLTFTSLAGSGSVFSVEDYTLRDYRHIPFYVCLGLFSFAFGFIFVRFYHWIRERFQNWNIPNYLKPAVGGVFVGSIALIFPEILGSGFGFLQKFITGEEIKSYHFGLSGPVFFLLIALMKILSTSFTVASGGSAGLLGPSFFIGGMLGGFVSSLAQILFPELGILIFPFILVGMGSFFAGVARAPIAGMIMVCDMIGSYNLLPPLMIVSVIAAILSNKMSIYKHQVQNRFFSPSHHWDMNQDIMDRITIDKHFSEFRKFAMIQASTPLTELHTKAPGIQASDFIVVEGEKETYLGIVSLRKARIQPEDEAYLVHLITCSEICEEVPALKAKDTLGKGLRLMLQYDVDKLAMVDEDNRCLGYLRYLDFFNAYQEEIRLYSRKSSEN</sequence>
<comment type="subcellular location">
    <subcellularLocation>
        <location evidence="1">Membrane</location>
        <topology evidence="1">Multi-pass membrane protein</topology>
    </subcellularLocation>
</comment>
<dbReference type="EMBL" id="BFBB01000003">
    <property type="protein sequence ID" value="GBF50060.1"/>
    <property type="molecule type" value="Genomic_DNA"/>
</dbReference>
<dbReference type="InterPro" id="IPR001807">
    <property type="entry name" value="ClC"/>
</dbReference>
<organism evidence="12 13">
    <name type="scientific">Leptospira ryugenii</name>
    <dbReference type="NCBI Taxonomy" id="1917863"/>
    <lineage>
        <taxon>Bacteria</taxon>
        <taxon>Pseudomonadati</taxon>
        <taxon>Spirochaetota</taxon>
        <taxon>Spirochaetia</taxon>
        <taxon>Leptospirales</taxon>
        <taxon>Leptospiraceae</taxon>
        <taxon>Leptospira</taxon>
    </lineage>
</organism>
<feature type="domain" description="CBS" evidence="11">
    <location>
        <begin position="547"/>
        <end position="595"/>
    </location>
</feature>
<dbReference type="PANTHER" id="PTHR43427">
    <property type="entry name" value="CHLORIDE CHANNEL PROTEIN CLC-E"/>
    <property type="match status" value="1"/>
</dbReference>
<feature type="transmembrane region" description="Helical" evidence="10">
    <location>
        <begin position="177"/>
        <end position="201"/>
    </location>
</feature>
<evidence type="ECO:0000259" key="11">
    <source>
        <dbReference type="Pfam" id="PF00571"/>
    </source>
</evidence>
<dbReference type="CDD" id="cd00400">
    <property type="entry name" value="Voltage_gated_ClC"/>
    <property type="match status" value="1"/>
</dbReference>
<keyword evidence="6 10" id="KW-0472">Membrane</keyword>
<gene>
    <name evidence="12" type="primary">eriC</name>
    <name evidence="12" type="ORF">LPTSP4_15810</name>
</gene>
<dbReference type="InterPro" id="IPR000644">
    <property type="entry name" value="CBS_dom"/>
</dbReference>
<evidence type="ECO:0000256" key="2">
    <source>
        <dbReference type="ARBA" id="ARBA00022448"/>
    </source>
</evidence>
<keyword evidence="8" id="KW-0868">Chloride</keyword>
<reference evidence="12 13" key="1">
    <citation type="submission" date="2018-02" db="EMBL/GenBank/DDBJ databases">
        <title>Novel Leptospira species isolated from soil and water in Japan.</title>
        <authorList>
            <person name="Nakao R."/>
            <person name="Masuzawa T."/>
        </authorList>
    </citation>
    <scope>NUCLEOTIDE SEQUENCE [LARGE SCALE GENOMIC DNA]</scope>
    <source>
        <strain evidence="12 13">YH101</strain>
    </source>
</reference>
<accession>A0A2P2DZK0</accession>
<dbReference type="InterPro" id="IPR046342">
    <property type="entry name" value="CBS_dom_sf"/>
</dbReference>
<dbReference type="GO" id="GO:0005254">
    <property type="term" value="F:chloride channel activity"/>
    <property type="evidence" value="ECO:0007669"/>
    <property type="project" value="UniProtKB-KW"/>
</dbReference>
<keyword evidence="3 10" id="KW-0812">Transmembrane</keyword>
<feature type="transmembrane region" description="Helical" evidence="10">
    <location>
        <begin position="420"/>
        <end position="439"/>
    </location>
</feature>
<evidence type="ECO:0000256" key="4">
    <source>
        <dbReference type="ARBA" id="ARBA00022989"/>
    </source>
</evidence>
<comment type="caution">
    <text evidence="12">The sequence shown here is derived from an EMBL/GenBank/DDBJ whole genome shotgun (WGS) entry which is preliminary data.</text>
</comment>
<name>A0A2P2DZK0_9LEPT</name>
<dbReference type="PANTHER" id="PTHR43427:SF6">
    <property type="entry name" value="CHLORIDE CHANNEL PROTEIN CLC-E"/>
    <property type="match status" value="1"/>
</dbReference>